<dbReference type="EMBL" id="CADCVA010000293">
    <property type="protein sequence ID" value="CAA9430982.1"/>
    <property type="molecule type" value="Genomic_DNA"/>
</dbReference>
<protein>
    <submittedName>
        <fullName evidence="1">Uncharacterized protein</fullName>
    </submittedName>
</protein>
<gene>
    <name evidence="1" type="ORF">AVDCRST_MAG82-2107</name>
</gene>
<proteinExistence type="predicted"/>
<name>A0A6J4Q260_9ACTN</name>
<accession>A0A6J4Q260</accession>
<sequence>RDRRPRMGGRWRQRRTLTTLAGSAMQSGLWRWLRRGHTTWSR</sequence>
<evidence type="ECO:0000313" key="1">
    <source>
        <dbReference type="EMBL" id="CAA9430982.1"/>
    </source>
</evidence>
<feature type="non-terminal residue" evidence="1">
    <location>
        <position position="1"/>
    </location>
</feature>
<organism evidence="1">
    <name type="scientific">uncultured Rubrobacteraceae bacterium</name>
    <dbReference type="NCBI Taxonomy" id="349277"/>
    <lineage>
        <taxon>Bacteria</taxon>
        <taxon>Bacillati</taxon>
        <taxon>Actinomycetota</taxon>
        <taxon>Rubrobacteria</taxon>
        <taxon>Rubrobacterales</taxon>
        <taxon>Rubrobacteraceae</taxon>
        <taxon>environmental samples</taxon>
    </lineage>
</organism>
<dbReference type="AlphaFoldDB" id="A0A6J4Q260"/>
<reference evidence="1" key="1">
    <citation type="submission" date="2020-02" db="EMBL/GenBank/DDBJ databases">
        <authorList>
            <person name="Meier V. D."/>
        </authorList>
    </citation>
    <scope>NUCLEOTIDE SEQUENCE</scope>
    <source>
        <strain evidence="1">AVDCRST_MAG82</strain>
    </source>
</reference>
<feature type="non-terminal residue" evidence="1">
    <location>
        <position position="42"/>
    </location>
</feature>